<organism evidence="2 3">
    <name type="scientific">Trachymyrmex septentrionalis</name>
    <dbReference type="NCBI Taxonomy" id="34720"/>
    <lineage>
        <taxon>Eukaryota</taxon>
        <taxon>Metazoa</taxon>
        <taxon>Ecdysozoa</taxon>
        <taxon>Arthropoda</taxon>
        <taxon>Hexapoda</taxon>
        <taxon>Insecta</taxon>
        <taxon>Pterygota</taxon>
        <taxon>Neoptera</taxon>
        <taxon>Endopterygota</taxon>
        <taxon>Hymenoptera</taxon>
        <taxon>Apocrita</taxon>
        <taxon>Aculeata</taxon>
        <taxon>Formicoidea</taxon>
        <taxon>Formicidae</taxon>
        <taxon>Myrmicinae</taxon>
        <taxon>Trachymyrmex</taxon>
    </lineage>
</organism>
<feature type="compositionally biased region" description="Polar residues" evidence="1">
    <location>
        <begin position="392"/>
        <end position="406"/>
    </location>
</feature>
<dbReference type="Proteomes" id="UP000078541">
    <property type="component" value="Unassembled WGS sequence"/>
</dbReference>
<keyword evidence="3" id="KW-1185">Reference proteome</keyword>
<feature type="region of interest" description="Disordered" evidence="1">
    <location>
        <begin position="387"/>
        <end position="413"/>
    </location>
</feature>
<accession>A0A195FAP5</accession>
<dbReference type="EMBL" id="KQ981693">
    <property type="protein sequence ID" value="KYN37690.1"/>
    <property type="molecule type" value="Genomic_DNA"/>
</dbReference>
<evidence type="ECO:0000313" key="3">
    <source>
        <dbReference type="Proteomes" id="UP000078541"/>
    </source>
</evidence>
<dbReference type="KEGG" id="tsep:108749918"/>
<evidence type="ECO:0000256" key="1">
    <source>
        <dbReference type="SAM" id="MobiDB-lite"/>
    </source>
</evidence>
<name>A0A195FAP5_9HYME</name>
<gene>
    <name evidence="2" type="ORF">ALC56_07889</name>
</gene>
<dbReference type="OrthoDB" id="7526236at2759"/>
<sequence length="413" mass="48929">MNREPAKWLMKHCKKIVKADGVYLKCECCTENSYDVFFDDHNLMILHLYEKHHISELTKYRHRKFLEECFDIKRLSQCEIGICQVGTCRRMTICHNSNAFPLLSHLIIYHTCKEKFSKVMGIESGHQILMNYFVLDTIAKCSFCWRCLSLEGLESDPAEVLMFLSTHWNNHYYKIAPDRPNKMSIQAELQKAEEISKQWSDNIKRIFEDFEKRSVRSDLMSGYKMTYVSDFVGQCTICLENVVYNDSDYLIKNHWEMYHGSKSNIYKDVIQKREVRQVLNKYQIDGSMAKCFKCDAEMDLEENIKTKLIPLLLHWHTGFHSSLGIKRKKRQLKNLRQKLRIRDTVKNIEETWQNFIWQLLESQEERAPNNPGSSTLRDDEIVKIRMAKQSKIRNTTTKNPSISTPPSKRRRRN</sequence>
<reference evidence="2 3" key="1">
    <citation type="submission" date="2016-03" db="EMBL/GenBank/DDBJ databases">
        <title>Trachymyrmex septentrionalis WGS genome.</title>
        <authorList>
            <person name="Nygaard S."/>
            <person name="Hu H."/>
            <person name="Boomsma J."/>
            <person name="Zhang G."/>
        </authorList>
    </citation>
    <scope>NUCLEOTIDE SEQUENCE [LARGE SCALE GENOMIC DNA]</scope>
    <source>
        <strain evidence="2">Tsep2-gDNA-1</strain>
        <tissue evidence="2">Whole body</tissue>
    </source>
</reference>
<proteinExistence type="predicted"/>
<protein>
    <submittedName>
        <fullName evidence="2">Uncharacterized protein</fullName>
    </submittedName>
</protein>
<dbReference type="AlphaFoldDB" id="A0A195FAP5"/>
<evidence type="ECO:0000313" key="2">
    <source>
        <dbReference type="EMBL" id="KYN37690.1"/>
    </source>
</evidence>